<accession>A0AA43QMG5</accession>
<feature type="region of interest" description="Disordered" evidence="1">
    <location>
        <begin position="223"/>
        <end position="247"/>
    </location>
</feature>
<reference evidence="2" key="1">
    <citation type="journal article" date="2023" name="Genome Biol. Evol.">
        <title>First Whole Genome Sequence and Flow Cytometry Genome Size Data for the Lichen-Forming Fungus Ramalina farinacea (Ascomycota).</title>
        <authorList>
            <person name="Llewellyn T."/>
            <person name="Mian S."/>
            <person name="Hill R."/>
            <person name="Leitch I.J."/>
            <person name="Gaya E."/>
        </authorList>
    </citation>
    <scope>NUCLEOTIDE SEQUENCE</scope>
    <source>
        <strain evidence="2">LIQ254RAFAR</strain>
    </source>
</reference>
<keyword evidence="3" id="KW-1185">Reference proteome</keyword>
<evidence type="ECO:0000313" key="3">
    <source>
        <dbReference type="Proteomes" id="UP001161017"/>
    </source>
</evidence>
<protein>
    <submittedName>
        <fullName evidence="2">Uncharacterized protein</fullName>
    </submittedName>
</protein>
<evidence type="ECO:0000256" key="1">
    <source>
        <dbReference type="SAM" id="MobiDB-lite"/>
    </source>
</evidence>
<comment type="caution">
    <text evidence="2">The sequence shown here is derived from an EMBL/GenBank/DDBJ whole genome shotgun (WGS) entry which is preliminary data.</text>
</comment>
<name>A0AA43QMG5_9LECA</name>
<organism evidence="2 3">
    <name type="scientific">Ramalina farinacea</name>
    <dbReference type="NCBI Taxonomy" id="258253"/>
    <lineage>
        <taxon>Eukaryota</taxon>
        <taxon>Fungi</taxon>
        <taxon>Dikarya</taxon>
        <taxon>Ascomycota</taxon>
        <taxon>Pezizomycotina</taxon>
        <taxon>Lecanoromycetes</taxon>
        <taxon>OSLEUM clade</taxon>
        <taxon>Lecanoromycetidae</taxon>
        <taxon>Lecanorales</taxon>
        <taxon>Lecanorineae</taxon>
        <taxon>Ramalinaceae</taxon>
        <taxon>Ramalina</taxon>
    </lineage>
</organism>
<proteinExistence type="predicted"/>
<dbReference type="Proteomes" id="UP001161017">
    <property type="component" value="Unassembled WGS sequence"/>
</dbReference>
<dbReference type="AlphaFoldDB" id="A0AA43QMG5"/>
<sequence>MQLTRPETGLSKAFKEIIHLLEKLKKHHRPDRSAGPSFNDLRRLIVNFYDLAKDADNDSHANLRLLAESLQCAQLMRKETLTDLALKDDVRVLRDDLSKLTKTLTTDNNSVPPSLKNDFKALREAVMQSLWSTSKDSQNLKKHIFALKGQCSTDDDENHATLDLLADELDTFRYELAMLRRDITSVRVPGAREDVSISKDVDALYMSVNTLERKFRKNDWLPRHNRTDAHRHPHTQKPDQDPPWRCI</sequence>
<evidence type="ECO:0000313" key="2">
    <source>
        <dbReference type="EMBL" id="MDI1489175.1"/>
    </source>
</evidence>
<gene>
    <name evidence="2" type="ORF">OHK93_008453</name>
</gene>
<dbReference type="EMBL" id="JAPUFD010000009">
    <property type="protein sequence ID" value="MDI1489175.1"/>
    <property type="molecule type" value="Genomic_DNA"/>
</dbReference>